<reference evidence="2" key="1">
    <citation type="submission" date="2016-10" db="EMBL/GenBank/DDBJ databases">
        <authorList>
            <person name="de Groot N.N."/>
        </authorList>
    </citation>
    <scope>NUCLEOTIDE SEQUENCE</scope>
</reference>
<proteinExistence type="predicted"/>
<dbReference type="Pfam" id="PF02661">
    <property type="entry name" value="Fic"/>
    <property type="match status" value="1"/>
</dbReference>
<feature type="domain" description="Fido" evidence="1">
    <location>
        <begin position="237"/>
        <end position="386"/>
    </location>
</feature>
<sequence length="495" mass="58600">MKLKAVGYEALIKQFHIDTIPNWHCSFVALDSHTHKVEQKGNIIHEIYPKKYMIDETIMNHLEFALKYDGVNLTLLIQIFEQIKPRELIEYIISKPTGKYVRRLWFFYEFLMNRELPIEDLKQGNYIDLLEEERYYTAPNPKSIKRQRVRDNLLGVRNFCPMVRKTDRLKKYEELNLSQKSKDILTKYPDRLLKRALSYLYTKETKSSFEIEQVKPSSSRIEKFIVLLKEAQKDDFCTKEKLLFLQNRIVDSRFRDTDYRTTQNYVGESISYTEEKIHYISPKPDVLDELMDGLITAHQKIKNNPSLAVVHATVIAYGFVYLHPFEDGNGRIHRFLLHNILANEGFTPKNMIFPLSAVMLKNPNEYEISLEYFSSKLLSLIDYNLDSEGRMEVLNNTTLWYRTIDMTQQVEALYGFIEKTIEEELYHELEFIVRYDNSKRAIQAIVDMPDRAIDLFIRFVMQNGGTLSANKRKKYFEFLSDEEIGLMEESVYYIN</sequence>
<dbReference type="PANTHER" id="PTHR13504:SF38">
    <property type="entry name" value="FIDO DOMAIN-CONTAINING PROTEIN"/>
    <property type="match status" value="1"/>
</dbReference>
<dbReference type="AlphaFoldDB" id="A0A1W1BB49"/>
<protein>
    <submittedName>
        <fullName evidence="2">Filamentation induced by cAMP protein Fic</fullName>
    </submittedName>
</protein>
<name>A0A1W1BB49_9ZZZZ</name>
<dbReference type="Gene3D" id="1.10.3290.10">
    <property type="entry name" value="Fido-like domain"/>
    <property type="match status" value="1"/>
</dbReference>
<organism evidence="2">
    <name type="scientific">hydrothermal vent metagenome</name>
    <dbReference type="NCBI Taxonomy" id="652676"/>
    <lineage>
        <taxon>unclassified sequences</taxon>
        <taxon>metagenomes</taxon>
        <taxon>ecological metagenomes</taxon>
    </lineage>
</organism>
<dbReference type="PANTHER" id="PTHR13504">
    <property type="entry name" value="FIDO DOMAIN-CONTAINING PROTEIN DDB_G0283145"/>
    <property type="match status" value="1"/>
</dbReference>
<evidence type="ECO:0000259" key="1">
    <source>
        <dbReference type="PROSITE" id="PS51459"/>
    </source>
</evidence>
<gene>
    <name evidence="2" type="ORF">MNB_SV-12-1082</name>
</gene>
<dbReference type="InterPro" id="IPR036597">
    <property type="entry name" value="Fido-like_dom_sf"/>
</dbReference>
<dbReference type="SUPFAM" id="SSF140931">
    <property type="entry name" value="Fic-like"/>
    <property type="match status" value="1"/>
</dbReference>
<dbReference type="InterPro" id="IPR040198">
    <property type="entry name" value="Fido_containing"/>
</dbReference>
<dbReference type="EMBL" id="FPHE01000014">
    <property type="protein sequence ID" value="SFV50811.1"/>
    <property type="molecule type" value="Genomic_DNA"/>
</dbReference>
<dbReference type="InterPro" id="IPR003812">
    <property type="entry name" value="Fido"/>
</dbReference>
<accession>A0A1W1BB49</accession>
<evidence type="ECO:0000313" key="2">
    <source>
        <dbReference type="EMBL" id="SFV50811.1"/>
    </source>
</evidence>
<dbReference type="PROSITE" id="PS51459">
    <property type="entry name" value="FIDO"/>
    <property type="match status" value="1"/>
</dbReference>